<evidence type="ECO:0000256" key="4">
    <source>
        <dbReference type="ARBA" id="ARBA00022519"/>
    </source>
</evidence>
<dbReference type="InterPro" id="IPR036890">
    <property type="entry name" value="HATPase_C_sf"/>
</dbReference>
<dbReference type="SUPFAM" id="SSF158472">
    <property type="entry name" value="HAMP domain-like"/>
    <property type="match status" value="1"/>
</dbReference>
<feature type="transmembrane region" description="Helical" evidence="16">
    <location>
        <begin position="14"/>
        <end position="34"/>
    </location>
</feature>
<evidence type="ECO:0000256" key="11">
    <source>
        <dbReference type="ARBA" id="ARBA00022989"/>
    </source>
</evidence>
<dbReference type="Gene3D" id="3.30.565.10">
    <property type="entry name" value="Histidine kinase-like ATPase, C-terminal domain"/>
    <property type="match status" value="1"/>
</dbReference>
<dbReference type="InterPro" id="IPR029095">
    <property type="entry name" value="NarX-like_N"/>
</dbReference>
<dbReference type="Pfam" id="PF13675">
    <property type="entry name" value="PilJ"/>
    <property type="match status" value="1"/>
</dbReference>
<keyword evidence="10 14" id="KW-0067">ATP-binding</keyword>
<dbReference type="RefSeq" id="WP_156566892.1">
    <property type="nucleotide sequence ID" value="NZ_CACRTZ010000037.1"/>
</dbReference>
<sequence length="566" mass="63641">MTVKRPVSASLASAFFYIVLLSLLSTGVALVTLASSLRDAEAVNIAGSLRMQSYRLGYDLARQAPELDAHRHAYARSLYSPVLQQLNRWYVPASVGRRYAQLQTGWREMDSRLAHRDVNWYQSNIERYVDNIDQFVLALQRYSERKMLLVVGISLLGALGIFALVWFTLRRIRQQVVSPLGQLRVASQNIQQGRFNYPPLNTRLDNELGLLALTFDRMSGELQKLYRTLEAQVEEKTRDLHEAHRRLEVLYQCSQALNTSQIDVSCFRHILRIVHDHHAASYLELNIGNHWSIRHGEMQAELPVKMLPVAMQETTFGELRWQSAQGDDRQLLHSVAIILGRGLYFNQAQKHHQQLILMEERATIARELHDSLAQVLSYLRIQLALLKRAVPEDNAPAQAIISDFSRALNDAYRQLRELLATFRLSLSRSDLPAALKEALANLQGQTGASLQLDCRLPAALTLDAQQQINVLQIVREAVVNAIKHAEATLITVSCVTDPDGDYSVYIRDNGKGIGSTEEPPGHYGLNIMRERAGRLQGRLEISSPAGGGTLVQLRFPAAPARPAEQA</sequence>
<evidence type="ECO:0000256" key="9">
    <source>
        <dbReference type="ARBA" id="ARBA00022777"/>
    </source>
</evidence>
<keyword evidence="3 14" id="KW-1003">Cell membrane</keyword>
<keyword evidence="7 16" id="KW-0812">Transmembrane</keyword>
<dbReference type="InterPro" id="IPR005467">
    <property type="entry name" value="His_kinase_dom"/>
</dbReference>
<proteinExistence type="predicted"/>
<feature type="domain" description="Histidine kinase" evidence="17">
    <location>
        <begin position="363"/>
        <end position="559"/>
    </location>
</feature>
<dbReference type="Gene3D" id="1.20.120.960">
    <property type="entry name" value="Histidine kinase NarX, sensor domain"/>
    <property type="match status" value="1"/>
</dbReference>
<dbReference type="Pfam" id="PF02518">
    <property type="entry name" value="HATPase_c"/>
    <property type="match status" value="1"/>
</dbReference>
<dbReference type="PANTHER" id="PTHR24421">
    <property type="entry name" value="NITRATE/NITRITE SENSOR PROTEIN NARX-RELATED"/>
    <property type="match status" value="1"/>
</dbReference>
<keyword evidence="12 14" id="KW-0902">Two-component regulatory system</keyword>
<keyword evidence="15" id="KW-0175">Coiled coil</keyword>
<evidence type="ECO:0000256" key="5">
    <source>
        <dbReference type="ARBA" id="ARBA00022553"/>
    </source>
</evidence>
<dbReference type="GO" id="GO:0000155">
    <property type="term" value="F:phosphorelay sensor kinase activity"/>
    <property type="evidence" value="ECO:0007669"/>
    <property type="project" value="UniProtKB-UniRule"/>
</dbReference>
<comment type="catalytic activity">
    <reaction evidence="1 14">
        <text>ATP + protein L-histidine = ADP + protein N-phospho-L-histidine.</text>
        <dbReference type="EC" id="2.7.13.3"/>
    </reaction>
</comment>
<dbReference type="GO" id="GO:0005886">
    <property type="term" value="C:plasma membrane"/>
    <property type="evidence" value="ECO:0007669"/>
    <property type="project" value="UniProtKB-SubCell"/>
</dbReference>
<protein>
    <recommendedName>
        <fullName evidence="14">Sensor protein</fullName>
        <ecNumber evidence="14">2.7.13.3</ecNumber>
    </recommendedName>
</protein>
<feature type="domain" description="HAMP" evidence="18">
    <location>
        <begin position="174"/>
        <end position="227"/>
    </location>
</feature>
<dbReference type="SMART" id="SM00387">
    <property type="entry name" value="HATPase_c"/>
    <property type="match status" value="1"/>
</dbReference>
<keyword evidence="6 14" id="KW-0808">Transferase</keyword>
<reference evidence="19" key="1">
    <citation type="submission" date="2019-11" db="EMBL/GenBank/DDBJ databases">
        <authorList>
            <person name="Feng L."/>
        </authorList>
    </citation>
    <scope>NUCLEOTIDE SEQUENCE</scope>
    <source>
        <strain evidence="19">EMassiliensisLFYP7</strain>
    </source>
</reference>
<dbReference type="SMART" id="SM00304">
    <property type="entry name" value="HAMP"/>
    <property type="match status" value="1"/>
</dbReference>
<evidence type="ECO:0000256" key="10">
    <source>
        <dbReference type="ARBA" id="ARBA00022840"/>
    </source>
</evidence>
<gene>
    <name evidence="19" type="primary">narX_1</name>
    <name evidence="19" type="ORF">EMLFYP7_03551</name>
</gene>
<dbReference type="InterPro" id="IPR016380">
    <property type="entry name" value="Sig_transdc_His_kin_NarX/NarQ"/>
</dbReference>
<accession>A0A6N3H203</accession>
<dbReference type="PROSITE" id="PS50109">
    <property type="entry name" value="HIS_KIN"/>
    <property type="match status" value="1"/>
</dbReference>
<evidence type="ECO:0000256" key="12">
    <source>
        <dbReference type="ARBA" id="ARBA00023012"/>
    </source>
</evidence>
<dbReference type="EMBL" id="CACRTZ010000037">
    <property type="protein sequence ID" value="VYU70676.1"/>
    <property type="molecule type" value="Genomic_DNA"/>
</dbReference>
<dbReference type="PIRSF" id="PIRSF003167">
    <property type="entry name" value="STHK_NarX/NarQ"/>
    <property type="match status" value="1"/>
</dbReference>
<keyword evidence="11 16" id="KW-1133">Transmembrane helix</keyword>
<keyword evidence="13 14" id="KW-0472">Membrane</keyword>
<dbReference type="CDD" id="cd16917">
    <property type="entry name" value="HATPase_UhpB-NarQ-NarX-like"/>
    <property type="match status" value="1"/>
</dbReference>
<evidence type="ECO:0000256" key="15">
    <source>
        <dbReference type="SAM" id="Coils"/>
    </source>
</evidence>
<dbReference type="PROSITE" id="PS50885">
    <property type="entry name" value="HAMP"/>
    <property type="match status" value="1"/>
</dbReference>
<evidence type="ECO:0000313" key="19">
    <source>
        <dbReference type="EMBL" id="VYU70676.1"/>
    </source>
</evidence>
<dbReference type="AlphaFoldDB" id="A0A6N3H203"/>
<dbReference type="EC" id="2.7.13.3" evidence="14"/>
<keyword evidence="8 14" id="KW-0547">Nucleotide-binding</keyword>
<dbReference type="PANTHER" id="PTHR24421:SF10">
    <property type="entry name" value="NITRATE_NITRITE SENSOR PROTEIN NARQ"/>
    <property type="match status" value="1"/>
</dbReference>
<evidence type="ECO:0000256" key="13">
    <source>
        <dbReference type="ARBA" id="ARBA00023136"/>
    </source>
</evidence>
<dbReference type="GO" id="GO:0005524">
    <property type="term" value="F:ATP binding"/>
    <property type="evidence" value="ECO:0007669"/>
    <property type="project" value="UniProtKB-UniRule"/>
</dbReference>
<dbReference type="NCBIfam" id="NF008184">
    <property type="entry name" value="PRK10935.1"/>
    <property type="match status" value="1"/>
</dbReference>
<evidence type="ECO:0000256" key="6">
    <source>
        <dbReference type="ARBA" id="ARBA00022679"/>
    </source>
</evidence>
<evidence type="ECO:0000256" key="14">
    <source>
        <dbReference type="PIRNR" id="PIRNR003167"/>
    </source>
</evidence>
<dbReference type="InterPro" id="IPR003594">
    <property type="entry name" value="HATPase_dom"/>
</dbReference>
<evidence type="ECO:0000259" key="18">
    <source>
        <dbReference type="PROSITE" id="PS50885"/>
    </source>
</evidence>
<dbReference type="FunFam" id="1.20.5.1930:FF:000003">
    <property type="entry name" value="Sensor protein"/>
    <property type="match status" value="1"/>
</dbReference>
<feature type="coiled-coil region" evidence="15">
    <location>
        <begin position="219"/>
        <end position="246"/>
    </location>
</feature>
<keyword evidence="9 14" id="KW-0418">Kinase</keyword>
<evidence type="ECO:0000256" key="16">
    <source>
        <dbReference type="SAM" id="Phobius"/>
    </source>
</evidence>
<dbReference type="Pfam" id="PF07730">
    <property type="entry name" value="HisKA_3"/>
    <property type="match status" value="1"/>
</dbReference>
<comment type="subcellular location">
    <subcellularLocation>
        <location evidence="2">Cell inner membrane</location>
        <topology evidence="2">Multi-pass membrane protein</topology>
    </subcellularLocation>
</comment>
<keyword evidence="5" id="KW-0597">Phosphoprotein</keyword>
<dbReference type="Gene3D" id="1.20.5.1930">
    <property type="match status" value="1"/>
</dbReference>
<dbReference type="InterPro" id="IPR011712">
    <property type="entry name" value="Sig_transdc_His_kin_sub3_dim/P"/>
</dbReference>
<dbReference type="CDD" id="cd22899">
    <property type="entry name" value="NarQ_sensor"/>
    <property type="match status" value="1"/>
</dbReference>
<evidence type="ECO:0000256" key="1">
    <source>
        <dbReference type="ARBA" id="ARBA00000085"/>
    </source>
</evidence>
<organism evidence="19">
    <name type="scientific">Phytobacter massiliensis</name>
    <dbReference type="NCBI Taxonomy" id="1485952"/>
    <lineage>
        <taxon>Bacteria</taxon>
        <taxon>Pseudomonadati</taxon>
        <taxon>Pseudomonadota</taxon>
        <taxon>Gammaproteobacteria</taxon>
        <taxon>Enterobacterales</taxon>
        <taxon>Enterobacteriaceae</taxon>
        <taxon>Phytobacter</taxon>
    </lineage>
</organism>
<dbReference type="InterPro" id="IPR003660">
    <property type="entry name" value="HAMP_dom"/>
</dbReference>
<dbReference type="InterPro" id="IPR050482">
    <property type="entry name" value="Sensor_HK_TwoCompSys"/>
</dbReference>
<dbReference type="GO" id="GO:0046983">
    <property type="term" value="F:protein dimerization activity"/>
    <property type="evidence" value="ECO:0007669"/>
    <property type="project" value="UniProtKB-UniRule"/>
</dbReference>
<feature type="transmembrane region" description="Helical" evidence="16">
    <location>
        <begin position="147"/>
        <end position="169"/>
    </location>
</feature>
<evidence type="ECO:0000259" key="17">
    <source>
        <dbReference type="PROSITE" id="PS50109"/>
    </source>
</evidence>
<evidence type="ECO:0000256" key="7">
    <source>
        <dbReference type="ARBA" id="ARBA00022692"/>
    </source>
</evidence>
<evidence type="ECO:0000256" key="2">
    <source>
        <dbReference type="ARBA" id="ARBA00004429"/>
    </source>
</evidence>
<evidence type="ECO:0000256" key="3">
    <source>
        <dbReference type="ARBA" id="ARBA00022475"/>
    </source>
</evidence>
<dbReference type="CDD" id="cd06225">
    <property type="entry name" value="HAMP"/>
    <property type="match status" value="1"/>
</dbReference>
<dbReference type="InterPro" id="IPR042295">
    <property type="entry name" value="NarX-like_N_sf"/>
</dbReference>
<dbReference type="SUPFAM" id="SSF55874">
    <property type="entry name" value="ATPase domain of HSP90 chaperone/DNA topoisomerase II/histidine kinase"/>
    <property type="match status" value="1"/>
</dbReference>
<name>A0A6N3H203_9ENTR</name>
<keyword evidence="4 14" id="KW-0997">Cell inner membrane</keyword>
<evidence type="ECO:0000256" key="8">
    <source>
        <dbReference type="ARBA" id="ARBA00022741"/>
    </source>
</evidence>
<dbReference type="Pfam" id="PF00672">
    <property type="entry name" value="HAMP"/>
    <property type="match status" value="1"/>
</dbReference>